<accession>A0ABW0MFD7</accession>
<dbReference type="InterPro" id="IPR009081">
    <property type="entry name" value="PP-bd_ACP"/>
</dbReference>
<dbReference type="PROSITE" id="PS50075">
    <property type="entry name" value="CARRIER"/>
    <property type="match status" value="1"/>
</dbReference>
<evidence type="ECO:0000313" key="3">
    <source>
        <dbReference type="Proteomes" id="UP001596045"/>
    </source>
</evidence>
<reference evidence="3" key="1">
    <citation type="journal article" date="2019" name="Int. J. Syst. Evol. Microbiol.">
        <title>The Global Catalogue of Microorganisms (GCM) 10K type strain sequencing project: providing services to taxonomists for standard genome sequencing and annotation.</title>
        <authorList>
            <consortium name="The Broad Institute Genomics Platform"/>
            <consortium name="The Broad Institute Genome Sequencing Center for Infectious Disease"/>
            <person name="Wu L."/>
            <person name="Ma J."/>
        </authorList>
    </citation>
    <scope>NUCLEOTIDE SEQUENCE [LARGE SCALE GENOMIC DNA]</scope>
    <source>
        <strain evidence="3">JCM 17066</strain>
    </source>
</reference>
<dbReference type="InterPro" id="IPR036736">
    <property type="entry name" value="ACP-like_sf"/>
</dbReference>
<keyword evidence="3" id="KW-1185">Reference proteome</keyword>
<dbReference type="Gene3D" id="1.10.1200.10">
    <property type="entry name" value="ACP-like"/>
    <property type="match status" value="1"/>
</dbReference>
<comment type="caution">
    <text evidence="2">The sequence shown here is derived from an EMBL/GenBank/DDBJ whole genome shotgun (WGS) entry which is preliminary data.</text>
</comment>
<evidence type="ECO:0000259" key="1">
    <source>
        <dbReference type="PROSITE" id="PS50075"/>
    </source>
</evidence>
<protein>
    <submittedName>
        <fullName evidence="2">Acyl carrier protein</fullName>
    </submittedName>
</protein>
<dbReference type="Proteomes" id="UP001596045">
    <property type="component" value="Unassembled WGS sequence"/>
</dbReference>
<dbReference type="SUPFAM" id="SSF47336">
    <property type="entry name" value="ACP-like"/>
    <property type="match status" value="1"/>
</dbReference>
<gene>
    <name evidence="2" type="ORF">ACFPM8_16720</name>
</gene>
<feature type="domain" description="Carrier" evidence="1">
    <location>
        <begin position="2"/>
        <end position="82"/>
    </location>
</feature>
<dbReference type="EMBL" id="JBHSMT010000028">
    <property type="protein sequence ID" value="MFC5475606.1"/>
    <property type="molecule type" value="Genomic_DNA"/>
</dbReference>
<evidence type="ECO:0000313" key="2">
    <source>
        <dbReference type="EMBL" id="MFC5475606.1"/>
    </source>
</evidence>
<organism evidence="2 3">
    <name type="scientific">Paraherbaspirillum soli</name>
    <dbReference type="NCBI Taxonomy" id="631222"/>
    <lineage>
        <taxon>Bacteria</taxon>
        <taxon>Pseudomonadati</taxon>
        <taxon>Pseudomonadota</taxon>
        <taxon>Betaproteobacteria</taxon>
        <taxon>Burkholderiales</taxon>
        <taxon>Oxalobacteraceae</taxon>
        <taxon>Paraherbaspirillum</taxon>
    </lineage>
</organism>
<dbReference type="RefSeq" id="WP_378999053.1">
    <property type="nucleotide sequence ID" value="NZ_JBHSMT010000028.1"/>
</dbReference>
<proteinExistence type="predicted"/>
<name>A0ABW0MFD7_9BURK</name>
<sequence length="94" mass="10732">MSKKEEILEAVLDVINSVKKTGFTRDAVEPDFYLGGDLGVDSKEMLEIWYELEQRLNIRVLDAEKRDLYTLNEVIDLLQSKLDQVVANHPAQPA</sequence>